<sequence length="1020" mass="110929">MTLDEAVDAMANSQSAHKDKNINDELYITVLDDAFLKSGLDDMDKQRMRDTLETVVCAIEPMTVDAMAGLLGIGTGNQIERLLIPLRSVLNVAEKTVLVSTSHASFPDFMLSSDRSGSYYCHYRTRNLKMAKACLDLIEANKSKFNICRLPSSYNMDSNIEGLEKQVNESISPALIYACRYWSKHLNLAESQAQLIDIVYKFFSSRLLLWMEVINLTKHLRHATSIIQEAQKWCTEHKAPDDLIALADDASRFVSVYATNPVSQSTPHIYVSMLPFWPRSRPISIAYMQKTSGLVRPTGAAIDRRKLTLIATWKVSTRNVHSISLTADGGRLVAPSQNGIEVYDTMTSKSVLSLTDERTKSIDYVAVSPDGSSVVFSRIYETAYVWDMRTGGTVTQLLPDGISGVLCIAFSCDGSRVACGMQIGEVYICGLQKGASSVIRLTGHTSLVTSVVFSPDCLHLASGSSDTTVRVWDVRTGEPLGEPFKGHTTYVHSVSYSDDGSRIASASGDETIRVWDPQTGQTVLGPLTAHSSALSSVSFSPSGAFIASGSWNGTIRVHDARTGHTVLGPLQGHTRGVNWLIHSPDGTRLYSCSDEGTVSIWNIQDRGTSDALPTSSRNPTAIFSVRYSHSGQHVVSGSEDGSVHVWDARTGKLVLGPLRGHGNAAASVDYSPNDQYIASGSRDGRLRLWDATTGNDIHGPMRGHINYVNCVRFSADGSALVSGSSDGTVRMWDVRTGQQTKKLFQGNSWITSVGISFDGRRVVCSSRDGWIRVLNGHTGDTLVGPIKGHTNWVHSVEMWTDGVRFVSGSDDKSVRIWDGQTGKQAAVCIEDDRSYNACVLSVCVSPIGPYVASGCYDGTVCVWDGQIGKRILGPLRHTDLVYGVHFSPDGSHVVSCSGDGTVRFWDVSSIGTGGQEQGLPDMGRYRSYYNSSPVGSSISSGTGPESTNCSSSGPTSDLWSLDEDGWVVDSRGQRLVWVPSDLRTSLVLPPTSLMVAPQGYCKLETEGWKIGEKWTDCYHV</sequence>
<organism evidence="5 6">
    <name type="scientific">Thanatephorus cucumeris (strain AG1-IB / isolate 7/3/14)</name>
    <name type="common">Lettuce bottom rot fungus</name>
    <name type="synonym">Rhizoctonia solani</name>
    <dbReference type="NCBI Taxonomy" id="1108050"/>
    <lineage>
        <taxon>Eukaryota</taxon>
        <taxon>Fungi</taxon>
        <taxon>Dikarya</taxon>
        <taxon>Basidiomycota</taxon>
        <taxon>Agaricomycotina</taxon>
        <taxon>Agaricomycetes</taxon>
        <taxon>Cantharellales</taxon>
        <taxon>Ceratobasidiaceae</taxon>
        <taxon>Rhizoctonia</taxon>
        <taxon>Rhizoctonia solani AG-1</taxon>
    </lineage>
</organism>
<dbReference type="PRINTS" id="PR00320">
    <property type="entry name" value="GPROTEINBRPT"/>
</dbReference>
<dbReference type="EMBL" id="CAOJ01010487">
    <property type="protein sequence ID" value="CCO32809.1"/>
    <property type="molecule type" value="Genomic_DNA"/>
</dbReference>
<feature type="repeat" description="WD" evidence="3">
    <location>
        <begin position="658"/>
        <end position="699"/>
    </location>
</feature>
<feature type="repeat" description="WD" evidence="3">
    <location>
        <begin position="832"/>
        <end position="864"/>
    </location>
</feature>
<evidence type="ECO:0000313" key="5">
    <source>
        <dbReference type="EMBL" id="CCO32809.1"/>
    </source>
</evidence>
<feature type="repeat" description="WD" evidence="3">
    <location>
        <begin position="527"/>
        <end position="568"/>
    </location>
</feature>
<comment type="caution">
    <text evidence="5">The sequence shown here is derived from an EMBL/GenBank/DDBJ whole genome shotgun (WGS) entry which is preliminary data.</text>
</comment>
<dbReference type="AlphaFoldDB" id="M5C078"/>
<evidence type="ECO:0000256" key="3">
    <source>
        <dbReference type="PROSITE-ProRule" id="PRU00221"/>
    </source>
</evidence>
<dbReference type="CDD" id="cd00200">
    <property type="entry name" value="WD40"/>
    <property type="match status" value="2"/>
</dbReference>
<feature type="repeat" description="WD" evidence="3">
    <location>
        <begin position="701"/>
        <end position="742"/>
    </location>
</feature>
<protein>
    <submittedName>
        <fullName evidence="5">Uncharacterized protein</fullName>
    </submittedName>
</protein>
<evidence type="ECO:0000256" key="2">
    <source>
        <dbReference type="ARBA" id="ARBA00022737"/>
    </source>
</evidence>
<accession>M5C078</accession>
<feature type="repeat" description="WD" evidence="3">
    <location>
        <begin position="484"/>
        <end position="525"/>
    </location>
</feature>
<dbReference type="InterPro" id="IPR011044">
    <property type="entry name" value="Quino_amine_DH_bsu"/>
</dbReference>
<dbReference type="InterPro" id="IPR001680">
    <property type="entry name" value="WD40_rpt"/>
</dbReference>
<feature type="repeat" description="WD" evidence="3">
    <location>
        <begin position="570"/>
        <end position="611"/>
    </location>
</feature>
<dbReference type="SMART" id="SM00320">
    <property type="entry name" value="WD40"/>
    <property type="match status" value="14"/>
</dbReference>
<dbReference type="PROSITE" id="PS00678">
    <property type="entry name" value="WD_REPEATS_1"/>
    <property type="match status" value="5"/>
</dbReference>
<evidence type="ECO:0000313" key="6">
    <source>
        <dbReference type="Proteomes" id="UP000012065"/>
    </source>
</evidence>
<gene>
    <name evidence="5" type="ORF">BN14_06872</name>
</gene>
<dbReference type="SUPFAM" id="SSF50969">
    <property type="entry name" value="YVTN repeat-like/Quinoprotein amine dehydrogenase"/>
    <property type="match status" value="1"/>
</dbReference>
<dbReference type="InterPro" id="IPR020472">
    <property type="entry name" value="WD40_PAC1"/>
</dbReference>
<feature type="repeat" description="WD" evidence="3">
    <location>
        <begin position="615"/>
        <end position="656"/>
    </location>
</feature>
<dbReference type="SUPFAM" id="SSF50998">
    <property type="entry name" value="Quinoprotein alcohol dehydrogenase-like"/>
    <property type="match status" value="1"/>
</dbReference>
<evidence type="ECO:0000256" key="1">
    <source>
        <dbReference type="ARBA" id="ARBA00022574"/>
    </source>
</evidence>
<dbReference type="PROSITE" id="PS50082">
    <property type="entry name" value="WD_REPEATS_2"/>
    <property type="match status" value="10"/>
</dbReference>
<dbReference type="InterPro" id="IPR050349">
    <property type="entry name" value="WD_LIS1/nudF_dynein_reg"/>
</dbReference>
<feature type="repeat" description="WD" evidence="3">
    <location>
        <begin position="786"/>
        <end position="827"/>
    </location>
</feature>
<feature type="repeat" description="WD" evidence="3">
    <location>
        <begin position="874"/>
        <end position="909"/>
    </location>
</feature>
<evidence type="ECO:0000256" key="4">
    <source>
        <dbReference type="SAM" id="MobiDB-lite"/>
    </source>
</evidence>
<dbReference type="Gene3D" id="2.130.10.10">
    <property type="entry name" value="YVTN repeat-like/Quinoprotein amine dehydrogenase"/>
    <property type="match status" value="6"/>
</dbReference>
<dbReference type="HOGENOM" id="CLU_000288_6_3_1"/>
<dbReference type="PROSITE" id="PS50294">
    <property type="entry name" value="WD_REPEATS_REGION"/>
    <property type="match status" value="9"/>
</dbReference>
<dbReference type="PANTHER" id="PTHR44129">
    <property type="entry name" value="WD REPEAT-CONTAINING PROTEIN POP1"/>
    <property type="match status" value="1"/>
</dbReference>
<dbReference type="InterPro" id="IPR036322">
    <property type="entry name" value="WD40_repeat_dom_sf"/>
</dbReference>
<dbReference type="InterPro" id="IPR011047">
    <property type="entry name" value="Quinoprotein_ADH-like_sf"/>
</dbReference>
<keyword evidence="2" id="KW-0677">Repeat</keyword>
<feature type="compositionally biased region" description="Polar residues" evidence="4">
    <location>
        <begin position="942"/>
        <end position="956"/>
    </location>
</feature>
<dbReference type="Pfam" id="PF00400">
    <property type="entry name" value="WD40"/>
    <property type="match status" value="11"/>
</dbReference>
<feature type="region of interest" description="Disordered" evidence="4">
    <location>
        <begin position="936"/>
        <end position="956"/>
    </location>
</feature>
<dbReference type="InterPro" id="IPR019775">
    <property type="entry name" value="WD40_repeat_CS"/>
</dbReference>
<proteinExistence type="predicted"/>
<dbReference type="SUPFAM" id="SSF50978">
    <property type="entry name" value="WD40 repeat-like"/>
    <property type="match status" value="1"/>
</dbReference>
<name>M5C078_THACB</name>
<dbReference type="InterPro" id="IPR015943">
    <property type="entry name" value="WD40/YVTN_repeat-like_dom_sf"/>
</dbReference>
<keyword evidence="1 3" id="KW-0853">WD repeat</keyword>
<dbReference type="Proteomes" id="UP000012065">
    <property type="component" value="Unassembled WGS sequence"/>
</dbReference>
<feature type="repeat" description="WD" evidence="3">
    <location>
        <begin position="441"/>
        <end position="482"/>
    </location>
</feature>
<reference evidence="5 6" key="1">
    <citation type="journal article" date="2013" name="J. Biotechnol.">
        <title>Establishment and interpretation of the genome sequence of the phytopathogenic fungus Rhizoctonia solani AG1-IB isolate 7/3/14.</title>
        <authorList>
            <person name="Wibberg D.W."/>
            <person name="Jelonek L.J."/>
            <person name="Rupp O.R."/>
            <person name="Hennig M.H."/>
            <person name="Eikmeyer F.E."/>
            <person name="Goesmann A.G."/>
            <person name="Hartmann A.H."/>
            <person name="Borriss R.B."/>
            <person name="Grosch R.G."/>
            <person name="Puehler A.P."/>
            <person name="Schlueter A.S."/>
        </authorList>
    </citation>
    <scope>NUCLEOTIDE SEQUENCE [LARGE SCALE GENOMIC DNA]</scope>
    <source>
        <strain evidence="6">AG1-IB / isolate 7/3/14</strain>
    </source>
</reference>